<protein>
    <submittedName>
        <fullName evidence="1">Uncharacterized protein</fullName>
    </submittedName>
</protein>
<feature type="non-terminal residue" evidence="1">
    <location>
        <position position="1"/>
    </location>
</feature>
<comment type="caution">
    <text evidence="1">The sequence shown here is derived from an EMBL/GenBank/DDBJ whole genome shotgun (WGS) entry which is preliminary data.</text>
</comment>
<name>X1TY90_9ZZZZ</name>
<sequence length="263" mass="29160">GEVVDWLASFLEGAGESWFDDVASDIEDAREDIVCAILQGASLHDTIENVLSPGLAWTLFYSLINYDGVQATLYEGGIEDEYLPTELRDDCYCDLPEGYNWQDAEEITFNLEDDTWGRVNEANVTEPEIEIGKTVATSASWGCATYPAGCLNVYCRNSVYQTLAVRMTIVSNDGDNDPYFAGTCRGDNPTHSHIIFYTLDVAEGIDADWADTQADSHHVQNTGHAKRDIDHNWDLMNGLVSDSTPGATPVYVTFKLEHLVWVP</sequence>
<proteinExistence type="predicted"/>
<organism evidence="1">
    <name type="scientific">marine sediment metagenome</name>
    <dbReference type="NCBI Taxonomy" id="412755"/>
    <lineage>
        <taxon>unclassified sequences</taxon>
        <taxon>metagenomes</taxon>
        <taxon>ecological metagenomes</taxon>
    </lineage>
</organism>
<dbReference type="EMBL" id="BARW01008500">
    <property type="protein sequence ID" value="GAI84984.1"/>
    <property type="molecule type" value="Genomic_DNA"/>
</dbReference>
<reference evidence="1" key="1">
    <citation type="journal article" date="2014" name="Front. Microbiol.">
        <title>High frequency of phylogenetically diverse reductive dehalogenase-homologous genes in deep subseafloor sedimentary metagenomes.</title>
        <authorList>
            <person name="Kawai M."/>
            <person name="Futagami T."/>
            <person name="Toyoda A."/>
            <person name="Takaki Y."/>
            <person name="Nishi S."/>
            <person name="Hori S."/>
            <person name="Arai W."/>
            <person name="Tsubouchi T."/>
            <person name="Morono Y."/>
            <person name="Uchiyama I."/>
            <person name="Ito T."/>
            <person name="Fujiyama A."/>
            <person name="Inagaki F."/>
            <person name="Takami H."/>
        </authorList>
    </citation>
    <scope>NUCLEOTIDE SEQUENCE</scope>
    <source>
        <strain evidence="1">Expedition CK06-06</strain>
    </source>
</reference>
<gene>
    <name evidence="1" type="ORF">S12H4_17397</name>
</gene>
<accession>X1TY90</accession>
<evidence type="ECO:0000313" key="1">
    <source>
        <dbReference type="EMBL" id="GAI84984.1"/>
    </source>
</evidence>
<dbReference type="AlphaFoldDB" id="X1TY90"/>